<dbReference type="PANTHER" id="PTHR47584">
    <property type="match status" value="1"/>
</dbReference>
<feature type="compositionally biased region" description="Low complexity" evidence="1">
    <location>
        <begin position="204"/>
        <end position="217"/>
    </location>
</feature>
<evidence type="ECO:0000313" key="4">
    <source>
        <dbReference type="Proteomes" id="UP000467841"/>
    </source>
</evidence>
<sequence>MISYKTLTWSDEQTRFYLQLRIEEKEKGNIRLQNANDTGRKTIIEKFHERFGERHEWKKFGSKLTTCKKQFEAYKRLVHNKTGLGYFPDGSLNMSEDWWAERIKEWPGAEKLKDKPLLNLDLMERVFSTAHVSGAEGWSAQQGEEHLNAMQLDRELGADCVDVQSTRIPPTQATETDADAKTDAESTQNLPATLRPSASNIVIGNNGPSSSHGNGLSYSTRSSRKKRSRSVQGGQDVAEVIRDSVKSRDKILAHKNQLIENHPEFSCSQLRAMEVLHSLPAIKMWSPLYKATIKHLKQDITNRQTFLFYEDDENKIIYLEVETGESRDG</sequence>
<evidence type="ECO:0000313" key="3">
    <source>
        <dbReference type="EMBL" id="CAA7029836.1"/>
    </source>
</evidence>
<dbReference type="EMBL" id="CACVBM020001085">
    <property type="protein sequence ID" value="CAA7029836.1"/>
    <property type="molecule type" value="Genomic_DNA"/>
</dbReference>
<dbReference type="InterPro" id="IPR024752">
    <property type="entry name" value="Myb/SANT-like_dom"/>
</dbReference>
<comment type="caution">
    <text evidence="3">The sequence shown here is derived from an EMBL/GenBank/DDBJ whole genome shotgun (WGS) entry which is preliminary data.</text>
</comment>
<keyword evidence="4" id="KW-1185">Reference proteome</keyword>
<feature type="domain" description="Myb/SANT-like" evidence="2">
    <location>
        <begin position="8"/>
        <end position="86"/>
    </location>
</feature>
<feature type="compositionally biased region" description="Polar residues" evidence="1">
    <location>
        <begin position="185"/>
        <end position="203"/>
    </location>
</feature>
<organism evidence="3 4">
    <name type="scientific">Microthlaspi erraticum</name>
    <dbReference type="NCBI Taxonomy" id="1685480"/>
    <lineage>
        <taxon>Eukaryota</taxon>
        <taxon>Viridiplantae</taxon>
        <taxon>Streptophyta</taxon>
        <taxon>Embryophyta</taxon>
        <taxon>Tracheophyta</taxon>
        <taxon>Spermatophyta</taxon>
        <taxon>Magnoliopsida</taxon>
        <taxon>eudicotyledons</taxon>
        <taxon>Gunneridae</taxon>
        <taxon>Pentapetalae</taxon>
        <taxon>rosids</taxon>
        <taxon>malvids</taxon>
        <taxon>Brassicales</taxon>
        <taxon>Brassicaceae</taxon>
        <taxon>Coluteocarpeae</taxon>
        <taxon>Microthlaspi</taxon>
    </lineage>
</organism>
<evidence type="ECO:0000259" key="2">
    <source>
        <dbReference type="Pfam" id="PF12776"/>
    </source>
</evidence>
<proteinExistence type="predicted"/>
<dbReference type="PANTHER" id="PTHR47584:SF14">
    <property type="entry name" value="L10-INTERACTING MYB DOMAIN-CONTAINING PROTEIN-LIKE"/>
    <property type="match status" value="1"/>
</dbReference>
<dbReference type="Pfam" id="PF12776">
    <property type="entry name" value="Myb_DNA-bind_3"/>
    <property type="match status" value="1"/>
</dbReference>
<reference evidence="3" key="1">
    <citation type="submission" date="2020-01" db="EMBL/GenBank/DDBJ databases">
        <authorList>
            <person name="Mishra B."/>
        </authorList>
    </citation>
    <scope>NUCLEOTIDE SEQUENCE [LARGE SCALE GENOMIC DNA]</scope>
</reference>
<dbReference type="Proteomes" id="UP000467841">
    <property type="component" value="Unassembled WGS sequence"/>
</dbReference>
<feature type="region of interest" description="Disordered" evidence="1">
    <location>
        <begin position="166"/>
        <end position="235"/>
    </location>
</feature>
<evidence type="ECO:0000256" key="1">
    <source>
        <dbReference type="SAM" id="MobiDB-lite"/>
    </source>
</evidence>
<protein>
    <recommendedName>
        <fullName evidence="2">Myb/SANT-like domain-containing protein</fullName>
    </recommendedName>
</protein>
<gene>
    <name evidence="3" type="ORF">MERR_LOCUS17071</name>
</gene>
<name>A0A6D2ITA2_9BRAS</name>
<dbReference type="OrthoDB" id="1088429at2759"/>
<dbReference type="InterPro" id="IPR045026">
    <property type="entry name" value="LIMYB"/>
</dbReference>
<accession>A0A6D2ITA2</accession>
<dbReference type="AlphaFoldDB" id="A0A6D2ITA2"/>